<name>J9GBD7_9ZZZZ</name>
<sequence>PHQERHPGSQETSRRNTPFVEQISRALPIPVYTGVGSSGIDAIAQALELEHDLTGKE</sequence>
<feature type="non-terminal residue" evidence="1">
    <location>
        <position position="1"/>
    </location>
</feature>
<accession>J9GBD7</accession>
<gene>
    <name evidence="1" type="ORF">EVA_07271</name>
</gene>
<organism evidence="1">
    <name type="scientific">gut metagenome</name>
    <dbReference type="NCBI Taxonomy" id="749906"/>
    <lineage>
        <taxon>unclassified sequences</taxon>
        <taxon>metagenomes</taxon>
        <taxon>organismal metagenomes</taxon>
    </lineage>
</organism>
<reference evidence="1" key="1">
    <citation type="journal article" date="2012" name="PLoS ONE">
        <title>Gene sets for utilization of primary and secondary nutrition supplies in the distal gut of endangered iberian lynx.</title>
        <authorList>
            <person name="Alcaide M."/>
            <person name="Messina E."/>
            <person name="Richter M."/>
            <person name="Bargiela R."/>
            <person name="Peplies J."/>
            <person name="Huws S.A."/>
            <person name="Newbold C.J."/>
            <person name="Golyshin P.N."/>
            <person name="Simon M.A."/>
            <person name="Lopez G."/>
            <person name="Yakimov M.M."/>
            <person name="Ferrer M."/>
        </authorList>
    </citation>
    <scope>NUCLEOTIDE SEQUENCE</scope>
</reference>
<protein>
    <submittedName>
        <fullName evidence="1">Uncharacterized protein</fullName>
    </submittedName>
</protein>
<comment type="caution">
    <text evidence="1">The sequence shown here is derived from an EMBL/GenBank/DDBJ whole genome shotgun (WGS) entry which is preliminary data.</text>
</comment>
<evidence type="ECO:0000313" key="1">
    <source>
        <dbReference type="EMBL" id="EJX04622.1"/>
    </source>
</evidence>
<dbReference type="EMBL" id="AMCI01001748">
    <property type="protein sequence ID" value="EJX04622.1"/>
    <property type="molecule type" value="Genomic_DNA"/>
</dbReference>
<dbReference type="AlphaFoldDB" id="J9GBD7"/>
<proteinExistence type="predicted"/>